<dbReference type="GO" id="GO:0006355">
    <property type="term" value="P:regulation of DNA-templated transcription"/>
    <property type="evidence" value="ECO:0007669"/>
    <property type="project" value="InterPro"/>
</dbReference>
<dbReference type="PROSITE" id="PS51755">
    <property type="entry name" value="OMPR_PHOB"/>
    <property type="match status" value="1"/>
</dbReference>
<dbReference type="Proteomes" id="UP000179266">
    <property type="component" value="Unassembled WGS sequence"/>
</dbReference>
<dbReference type="FunFam" id="3.40.50.2300:FF:000001">
    <property type="entry name" value="DNA-binding response regulator PhoB"/>
    <property type="match status" value="1"/>
</dbReference>
<dbReference type="InterPro" id="IPR036388">
    <property type="entry name" value="WH-like_DNA-bd_sf"/>
</dbReference>
<dbReference type="PROSITE" id="PS50110">
    <property type="entry name" value="RESPONSE_REGULATORY"/>
    <property type="match status" value="1"/>
</dbReference>
<keyword evidence="5" id="KW-0804">Transcription</keyword>
<proteinExistence type="predicted"/>
<keyword evidence="1 6" id="KW-0597">Phosphoprotein</keyword>
<protein>
    <submittedName>
        <fullName evidence="10">DNA-binding response regulator</fullName>
    </submittedName>
</protein>
<evidence type="ECO:0000313" key="11">
    <source>
        <dbReference type="Proteomes" id="UP000179266"/>
    </source>
</evidence>
<dbReference type="InterPro" id="IPR011006">
    <property type="entry name" value="CheY-like_superfamily"/>
</dbReference>
<dbReference type="SUPFAM" id="SSF52172">
    <property type="entry name" value="CheY-like"/>
    <property type="match status" value="1"/>
</dbReference>
<evidence type="ECO:0000256" key="1">
    <source>
        <dbReference type="ARBA" id="ARBA00022553"/>
    </source>
</evidence>
<feature type="domain" description="Response regulatory" evidence="8">
    <location>
        <begin position="5"/>
        <end position="121"/>
    </location>
</feature>
<sequence>MSKESILIIEDESDILELTRYNLSKEGYNVTGAASGEDGLKLARINHPDLIILDLMLPGIDGLSACKLLKNDPKTSDIPVMMLTAKVEESDVVSGLELGADDYVTKPFSPKVLIARVRTILRRKTKEPVDQDKPLQIHDLLIHPGRHEVMVNDKPLNLTLTEFKILHFLARQPGWVFTRYQIVDGIHGEDYAVTDRAIDVQIVGLRKKMGTNGKYIETVRGVGYRFKD</sequence>
<evidence type="ECO:0000256" key="7">
    <source>
        <dbReference type="PROSITE-ProRule" id="PRU01091"/>
    </source>
</evidence>
<accession>A0A1F7RJI6</accession>
<dbReference type="InterPro" id="IPR016032">
    <property type="entry name" value="Sig_transdc_resp-reg_C-effctor"/>
</dbReference>
<evidence type="ECO:0000256" key="5">
    <source>
        <dbReference type="ARBA" id="ARBA00023163"/>
    </source>
</evidence>
<evidence type="ECO:0000259" key="9">
    <source>
        <dbReference type="PROSITE" id="PS51755"/>
    </source>
</evidence>
<dbReference type="GO" id="GO:0000976">
    <property type="term" value="F:transcription cis-regulatory region binding"/>
    <property type="evidence" value="ECO:0007669"/>
    <property type="project" value="TreeGrafter"/>
</dbReference>
<dbReference type="Gene3D" id="6.10.250.690">
    <property type="match status" value="1"/>
</dbReference>
<feature type="DNA-binding region" description="OmpR/PhoB-type" evidence="7">
    <location>
        <begin position="132"/>
        <end position="228"/>
    </location>
</feature>
<dbReference type="Gene3D" id="3.40.50.2300">
    <property type="match status" value="1"/>
</dbReference>
<evidence type="ECO:0000256" key="2">
    <source>
        <dbReference type="ARBA" id="ARBA00023012"/>
    </source>
</evidence>
<evidence type="ECO:0000256" key="6">
    <source>
        <dbReference type="PROSITE-ProRule" id="PRU00169"/>
    </source>
</evidence>
<dbReference type="EMBL" id="MGDD01000340">
    <property type="protein sequence ID" value="OGL41719.1"/>
    <property type="molecule type" value="Genomic_DNA"/>
</dbReference>
<evidence type="ECO:0000313" key="10">
    <source>
        <dbReference type="EMBL" id="OGL41719.1"/>
    </source>
</evidence>
<dbReference type="GO" id="GO:0032993">
    <property type="term" value="C:protein-DNA complex"/>
    <property type="evidence" value="ECO:0007669"/>
    <property type="project" value="TreeGrafter"/>
</dbReference>
<dbReference type="AlphaFoldDB" id="A0A1F7RJI6"/>
<dbReference type="Pfam" id="PF00486">
    <property type="entry name" value="Trans_reg_C"/>
    <property type="match status" value="1"/>
</dbReference>
<dbReference type="PANTHER" id="PTHR48111:SF1">
    <property type="entry name" value="TWO-COMPONENT RESPONSE REGULATOR ORR33"/>
    <property type="match status" value="1"/>
</dbReference>
<keyword evidence="3" id="KW-0805">Transcription regulation</keyword>
<gene>
    <name evidence="10" type="ORF">A2161_02505</name>
</gene>
<dbReference type="CDD" id="cd00383">
    <property type="entry name" value="trans_reg_C"/>
    <property type="match status" value="1"/>
</dbReference>
<keyword evidence="2" id="KW-0902">Two-component regulatory system</keyword>
<reference evidence="10 11" key="1">
    <citation type="journal article" date="2016" name="Nat. Commun.">
        <title>Thousands of microbial genomes shed light on interconnected biogeochemical processes in an aquifer system.</title>
        <authorList>
            <person name="Anantharaman K."/>
            <person name="Brown C.T."/>
            <person name="Hug L.A."/>
            <person name="Sharon I."/>
            <person name="Castelle C.J."/>
            <person name="Probst A.J."/>
            <person name="Thomas B.C."/>
            <person name="Singh A."/>
            <person name="Wilkins M.J."/>
            <person name="Karaoz U."/>
            <person name="Brodie E.L."/>
            <person name="Williams K.H."/>
            <person name="Hubbard S.S."/>
            <person name="Banfield J.F."/>
        </authorList>
    </citation>
    <scope>NUCLEOTIDE SEQUENCE [LARGE SCALE GENOMIC DNA]</scope>
</reference>
<dbReference type="Gene3D" id="1.10.10.10">
    <property type="entry name" value="Winged helix-like DNA-binding domain superfamily/Winged helix DNA-binding domain"/>
    <property type="match status" value="1"/>
</dbReference>
<feature type="domain" description="OmpR/PhoB-type" evidence="9">
    <location>
        <begin position="132"/>
        <end position="228"/>
    </location>
</feature>
<dbReference type="PANTHER" id="PTHR48111">
    <property type="entry name" value="REGULATOR OF RPOS"/>
    <property type="match status" value="1"/>
</dbReference>
<evidence type="ECO:0000256" key="3">
    <source>
        <dbReference type="ARBA" id="ARBA00023015"/>
    </source>
</evidence>
<dbReference type="SUPFAM" id="SSF46894">
    <property type="entry name" value="C-terminal effector domain of the bipartite response regulators"/>
    <property type="match status" value="1"/>
</dbReference>
<dbReference type="Pfam" id="PF00072">
    <property type="entry name" value="Response_reg"/>
    <property type="match status" value="1"/>
</dbReference>
<comment type="caution">
    <text evidence="10">The sequence shown here is derived from an EMBL/GenBank/DDBJ whole genome shotgun (WGS) entry which is preliminary data.</text>
</comment>
<name>A0A1F7RJI6_9BACT</name>
<dbReference type="GO" id="GO:0005829">
    <property type="term" value="C:cytosol"/>
    <property type="evidence" value="ECO:0007669"/>
    <property type="project" value="TreeGrafter"/>
</dbReference>
<feature type="modified residue" description="4-aspartylphosphate" evidence="6">
    <location>
        <position position="54"/>
    </location>
</feature>
<organism evidence="10 11">
    <name type="scientific">Candidatus Schekmanbacteria bacterium RBG_13_48_7</name>
    <dbReference type="NCBI Taxonomy" id="1817878"/>
    <lineage>
        <taxon>Bacteria</taxon>
        <taxon>Candidatus Schekmaniibacteriota</taxon>
    </lineage>
</organism>
<dbReference type="InterPro" id="IPR001789">
    <property type="entry name" value="Sig_transdc_resp-reg_receiver"/>
</dbReference>
<keyword evidence="4 7" id="KW-0238">DNA-binding</keyword>
<dbReference type="GO" id="GO:0000156">
    <property type="term" value="F:phosphorelay response regulator activity"/>
    <property type="evidence" value="ECO:0007669"/>
    <property type="project" value="TreeGrafter"/>
</dbReference>
<evidence type="ECO:0000259" key="8">
    <source>
        <dbReference type="PROSITE" id="PS50110"/>
    </source>
</evidence>
<dbReference type="SMART" id="SM00448">
    <property type="entry name" value="REC"/>
    <property type="match status" value="1"/>
</dbReference>
<evidence type="ECO:0000256" key="4">
    <source>
        <dbReference type="ARBA" id="ARBA00023125"/>
    </source>
</evidence>
<dbReference type="InterPro" id="IPR001867">
    <property type="entry name" value="OmpR/PhoB-type_DNA-bd"/>
</dbReference>
<dbReference type="InterPro" id="IPR039420">
    <property type="entry name" value="WalR-like"/>
</dbReference>
<dbReference type="SMART" id="SM00862">
    <property type="entry name" value="Trans_reg_C"/>
    <property type="match status" value="1"/>
</dbReference>